<dbReference type="OrthoDB" id="5694214at2"/>
<keyword evidence="3" id="KW-0732">Signal</keyword>
<keyword evidence="5" id="KW-0998">Cell outer membrane</keyword>
<evidence type="ECO:0000313" key="9">
    <source>
        <dbReference type="Proteomes" id="UP000005974"/>
    </source>
</evidence>
<dbReference type="PROSITE" id="PS51257">
    <property type="entry name" value="PROKAR_LIPOPROTEIN"/>
    <property type="match status" value="1"/>
</dbReference>
<dbReference type="Pfam" id="PF14322">
    <property type="entry name" value="SusD-like_3"/>
    <property type="match status" value="1"/>
</dbReference>
<accession>I9R6J6</accession>
<evidence type="ECO:0000259" key="6">
    <source>
        <dbReference type="Pfam" id="PF07980"/>
    </source>
</evidence>
<sequence>MFKLKNILQLSALMFFVMSCDDYLETPPADLMTSDGFYQTPSQSEQGVVGIYSDLRELANSEYLLMSECRSDNAWTEPRPNGLRDFSEISTFRATSDLATFNSVWNTWYKVIYDANTAIAKIAGCNFESNDKIKKQFMGEVYFLRGWAYFELSRLFGNVPIIDAPLSPSEVKKVPQSSAREVLDNIVVPDLINAQTMLPLKENMVSANGTSIVLQGRADKMAAEAMLARVYMTLAGFPYYDSDAKILAKKQLEIVLNYSKSNQNKYWAPTLDEWRKQWMPSTDYYNKYSIFAIQYRTGGTGNSALFNFSMALPPSYTNRRIFGNEIYVEKSLMYEFDKIYSDGKKDGRGNGFSVLTGYEAEPNYPAYTNTKEKLILEDGSQVDVYTKSMFYKFMPSKRKIAELGMSLTPEVTMKDDNDWPVNLPILRLEDMMLMYAELLVEEGKIMEAVAYVNDIRKRAGCDEVNTVSAADALKLIKRERRIELMGEGVRWFDLVRWGEWQTEIQSLFDSYHNPDGTDKNNVKTGRYLYPIPLNQLNVTPGLYKGKFYQFNLSSCIRQQNSLTAQFVSFSLSNLANIFYPPQFLQ</sequence>
<dbReference type="RefSeq" id="WP_007856715.1">
    <property type="nucleotide sequence ID" value="NZ_JH724132.1"/>
</dbReference>
<gene>
    <name evidence="8" type="ORF">HMPREF1064_01130</name>
</gene>
<evidence type="ECO:0000256" key="4">
    <source>
        <dbReference type="ARBA" id="ARBA00023136"/>
    </source>
</evidence>
<feature type="domain" description="SusD-like N-terminal" evidence="7">
    <location>
        <begin position="42"/>
        <end position="232"/>
    </location>
</feature>
<dbReference type="PATRIC" id="fig|997876.3.peg.1162"/>
<dbReference type="AlphaFoldDB" id="I9R6J6"/>
<dbReference type="HOGENOM" id="CLU_015553_1_3_10"/>
<dbReference type="EMBL" id="AGXJ01000019">
    <property type="protein sequence ID" value="EIY37633.1"/>
    <property type="molecule type" value="Genomic_DNA"/>
</dbReference>
<proteinExistence type="inferred from homology"/>
<keyword evidence="4" id="KW-0472">Membrane</keyword>
<evidence type="ECO:0008006" key="10">
    <source>
        <dbReference type="Google" id="ProtNLM"/>
    </source>
</evidence>
<dbReference type="InterPro" id="IPR012944">
    <property type="entry name" value="SusD_RagB_dom"/>
</dbReference>
<dbReference type="SUPFAM" id="SSF48452">
    <property type="entry name" value="TPR-like"/>
    <property type="match status" value="1"/>
</dbReference>
<name>I9R6J6_9BACT</name>
<dbReference type="Pfam" id="PF07980">
    <property type="entry name" value="SusD_RagB"/>
    <property type="match status" value="1"/>
</dbReference>
<feature type="domain" description="RagB/SusD" evidence="6">
    <location>
        <begin position="324"/>
        <end position="544"/>
    </location>
</feature>
<dbReference type="InterPro" id="IPR033985">
    <property type="entry name" value="SusD-like_N"/>
</dbReference>
<comment type="similarity">
    <text evidence="2">Belongs to the SusD family.</text>
</comment>
<comment type="subcellular location">
    <subcellularLocation>
        <location evidence="1">Cell outer membrane</location>
    </subcellularLocation>
</comment>
<evidence type="ECO:0000256" key="1">
    <source>
        <dbReference type="ARBA" id="ARBA00004442"/>
    </source>
</evidence>
<evidence type="ECO:0000256" key="2">
    <source>
        <dbReference type="ARBA" id="ARBA00006275"/>
    </source>
</evidence>
<evidence type="ECO:0000259" key="7">
    <source>
        <dbReference type="Pfam" id="PF14322"/>
    </source>
</evidence>
<protein>
    <recommendedName>
        <fullName evidence="10">RagB/SusD domain-containing protein</fullName>
    </recommendedName>
</protein>
<evidence type="ECO:0000256" key="3">
    <source>
        <dbReference type="ARBA" id="ARBA00022729"/>
    </source>
</evidence>
<organism evidence="8 9">
    <name type="scientific">Phocaeicola dorei CL02T12C06</name>
    <dbReference type="NCBI Taxonomy" id="997876"/>
    <lineage>
        <taxon>Bacteria</taxon>
        <taxon>Pseudomonadati</taxon>
        <taxon>Bacteroidota</taxon>
        <taxon>Bacteroidia</taxon>
        <taxon>Bacteroidales</taxon>
        <taxon>Bacteroidaceae</taxon>
        <taxon>Phocaeicola</taxon>
    </lineage>
</organism>
<comment type="caution">
    <text evidence="8">The sequence shown here is derived from an EMBL/GenBank/DDBJ whole genome shotgun (WGS) entry which is preliminary data.</text>
</comment>
<dbReference type="Gene3D" id="1.25.40.390">
    <property type="match status" value="1"/>
</dbReference>
<dbReference type="CDD" id="cd08977">
    <property type="entry name" value="SusD"/>
    <property type="match status" value="1"/>
</dbReference>
<dbReference type="GO" id="GO:0009279">
    <property type="term" value="C:cell outer membrane"/>
    <property type="evidence" value="ECO:0007669"/>
    <property type="project" value="UniProtKB-SubCell"/>
</dbReference>
<evidence type="ECO:0000313" key="8">
    <source>
        <dbReference type="EMBL" id="EIY37633.1"/>
    </source>
</evidence>
<dbReference type="Proteomes" id="UP000005974">
    <property type="component" value="Unassembled WGS sequence"/>
</dbReference>
<keyword evidence="9" id="KW-1185">Reference proteome</keyword>
<dbReference type="InterPro" id="IPR011990">
    <property type="entry name" value="TPR-like_helical_dom_sf"/>
</dbReference>
<reference evidence="8 9" key="1">
    <citation type="submission" date="2012-02" db="EMBL/GenBank/DDBJ databases">
        <title>The Genome Sequence of Bacteroides dorei CL02T12C06.</title>
        <authorList>
            <consortium name="The Broad Institute Genome Sequencing Platform"/>
            <person name="Earl A."/>
            <person name="Ward D."/>
            <person name="Feldgarden M."/>
            <person name="Gevers D."/>
            <person name="Zitomersky N.L."/>
            <person name="Coyne M.J."/>
            <person name="Comstock L.E."/>
            <person name="Young S.K."/>
            <person name="Zeng Q."/>
            <person name="Gargeya S."/>
            <person name="Fitzgerald M."/>
            <person name="Haas B."/>
            <person name="Abouelleil A."/>
            <person name="Alvarado L."/>
            <person name="Arachchi H.M."/>
            <person name="Berlin A."/>
            <person name="Chapman S.B."/>
            <person name="Gearin G."/>
            <person name="Goldberg J."/>
            <person name="Griggs A."/>
            <person name="Gujja S."/>
            <person name="Hansen M."/>
            <person name="Heiman D."/>
            <person name="Howarth C."/>
            <person name="Larimer J."/>
            <person name="Lui A."/>
            <person name="MacDonald P.J.P."/>
            <person name="McCowen C."/>
            <person name="Montmayeur A."/>
            <person name="Murphy C."/>
            <person name="Neiman D."/>
            <person name="Pearson M."/>
            <person name="Priest M."/>
            <person name="Roberts A."/>
            <person name="Saif S."/>
            <person name="Shea T."/>
            <person name="Sisk P."/>
            <person name="Stolte C."/>
            <person name="Sykes S."/>
            <person name="Wortman J."/>
            <person name="Nusbaum C."/>
            <person name="Birren B."/>
        </authorList>
    </citation>
    <scope>NUCLEOTIDE SEQUENCE [LARGE SCALE GENOMIC DNA]</scope>
    <source>
        <strain evidence="8 9">CL02T12C06</strain>
    </source>
</reference>
<evidence type="ECO:0000256" key="5">
    <source>
        <dbReference type="ARBA" id="ARBA00023237"/>
    </source>
</evidence>